<dbReference type="PANTHER" id="PTHR12215">
    <property type="entry name" value="PHOSPHOPANTETHEINE TRANSFERASE"/>
    <property type="match status" value="1"/>
</dbReference>
<reference evidence="4 5" key="1">
    <citation type="journal article" date="2003" name="Nature">
        <title>The genome sequence of the filamentous fungus Neurospora crassa.</title>
        <authorList>
            <person name="Galagan J.E."/>
            <person name="Calvo S.E."/>
            <person name="Borkovich K.A."/>
            <person name="Selker E.U."/>
            <person name="Read N.D."/>
            <person name="Jaffe D."/>
            <person name="FitzHugh W."/>
            <person name="Ma L.J."/>
            <person name="Smirnov S."/>
            <person name="Purcell S."/>
            <person name="Rehman B."/>
            <person name="Elkins T."/>
            <person name="Engels R."/>
            <person name="Wang S."/>
            <person name="Nielsen C.B."/>
            <person name="Butler J."/>
            <person name="Endrizzi M."/>
            <person name="Qui D."/>
            <person name="Ianakiev P."/>
            <person name="Bell-Pedersen D."/>
            <person name="Nelson M.A."/>
            <person name="Werner-Washburne M."/>
            <person name="Selitrennikoff C.P."/>
            <person name="Kinsey J.A."/>
            <person name="Braun E.L."/>
            <person name="Zelter A."/>
            <person name="Schulte U."/>
            <person name="Kothe G.O."/>
            <person name="Jedd G."/>
            <person name="Mewes W."/>
            <person name="Staben C."/>
            <person name="Marcotte E."/>
            <person name="Greenberg D."/>
            <person name="Roy A."/>
            <person name="Foley K."/>
            <person name="Naylor J."/>
            <person name="Stange-Thomann N."/>
            <person name="Barrett R."/>
            <person name="Gnerre S."/>
            <person name="Kamal M."/>
            <person name="Kamvysselis M."/>
            <person name="Mauceli E."/>
            <person name="Bielke C."/>
            <person name="Rudd S."/>
            <person name="Frishman D."/>
            <person name="Krystofova S."/>
            <person name="Rasmussen C."/>
            <person name="Metzenberg R.L."/>
            <person name="Perkins D.D."/>
            <person name="Kroken S."/>
            <person name="Cogoni C."/>
            <person name="Macino G."/>
            <person name="Catcheside D."/>
            <person name="Li W."/>
            <person name="Pratt R.J."/>
            <person name="Osmani S.A."/>
            <person name="DeSouza C.P."/>
            <person name="Glass L."/>
            <person name="Orbach M.J."/>
            <person name="Berglund J.A."/>
            <person name="Voelker R."/>
            <person name="Yarden O."/>
            <person name="Plamann M."/>
            <person name="Seiler S."/>
            <person name="Dunlap J."/>
            <person name="Radford A."/>
            <person name="Aramayo R."/>
            <person name="Natvig D.O."/>
            <person name="Alex L.A."/>
            <person name="Mannhaupt G."/>
            <person name="Ebbole D.J."/>
            <person name="Freitag M."/>
            <person name="Paulsen I."/>
            <person name="Sachs M.S."/>
            <person name="Lander E.S."/>
            <person name="Nusbaum C."/>
            <person name="Birren B."/>
        </authorList>
    </citation>
    <scope>NUCLEOTIDE SEQUENCE [LARGE SCALE GENOMIC DNA]</scope>
    <source>
        <strain evidence="5">ATCC 24698 / 74-OR23-1A / CBS 708.71 / DSM 1257 / FGSC 987</strain>
    </source>
</reference>
<accession>Q7SI69</accession>
<dbReference type="Pfam" id="PF22624">
    <property type="entry name" value="AASDHPPT_N"/>
    <property type="match status" value="1"/>
</dbReference>
<dbReference type="OrthoDB" id="26719at2759"/>
<organism evidence="4 5">
    <name type="scientific">Neurospora crassa (strain ATCC 24698 / 74-OR23-1A / CBS 708.71 / DSM 1257 / FGSC 987)</name>
    <dbReference type="NCBI Taxonomy" id="367110"/>
    <lineage>
        <taxon>Eukaryota</taxon>
        <taxon>Fungi</taxon>
        <taxon>Dikarya</taxon>
        <taxon>Ascomycota</taxon>
        <taxon>Pezizomycotina</taxon>
        <taxon>Sordariomycetes</taxon>
        <taxon>Sordariomycetidae</taxon>
        <taxon>Sordariales</taxon>
        <taxon>Sordariaceae</taxon>
        <taxon>Neurospora</taxon>
    </lineage>
</organism>
<dbReference type="AlphaFoldDB" id="Q7SI69"/>
<gene>
    <name evidence="4" type="ORF">NCU00581</name>
</gene>
<dbReference type="VEuPathDB" id="FungiDB:NCU00581"/>
<keyword evidence="2 4" id="KW-0808">Transferase</keyword>
<dbReference type="SUPFAM" id="SSF56214">
    <property type="entry name" value="4'-phosphopantetheinyl transferase"/>
    <property type="match status" value="2"/>
</dbReference>
<dbReference type="GO" id="GO:0008897">
    <property type="term" value="F:holo-[acyl-carrier-protein] synthase activity"/>
    <property type="evidence" value="ECO:0000318"/>
    <property type="project" value="GO_Central"/>
</dbReference>
<proteinExistence type="predicted"/>
<dbReference type="SMR" id="Q7SI69"/>
<dbReference type="InterPro" id="IPR037143">
    <property type="entry name" value="4-PPantetheinyl_Trfase_dom_sf"/>
</dbReference>
<dbReference type="Gene3D" id="3.90.470.20">
    <property type="entry name" value="4'-phosphopantetheinyl transferase domain"/>
    <property type="match status" value="1"/>
</dbReference>
<dbReference type="Proteomes" id="UP000001805">
    <property type="component" value="Chromosome 1, Linkage Group I"/>
</dbReference>
<dbReference type="PANTHER" id="PTHR12215:SF10">
    <property type="entry name" value="L-AMINOADIPATE-SEMIALDEHYDE DEHYDROGENASE-PHOSPHOPANTETHEINYL TRANSFERASE"/>
    <property type="match status" value="1"/>
</dbReference>
<evidence type="ECO:0000313" key="4">
    <source>
        <dbReference type="EMBL" id="EAA36485.2"/>
    </source>
</evidence>
<protein>
    <recommendedName>
        <fullName evidence="1">holo-[acyl-carrier-protein] synthase</fullName>
        <ecNumber evidence="1">2.7.8.7</ecNumber>
    </recommendedName>
</protein>
<dbReference type="PaxDb" id="5141-EFNCRP00000000682"/>
<dbReference type="RefSeq" id="XP_965721.2">
    <property type="nucleotide sequence ID" value="XM_960628.2"/>
</dbReference>
<dbReference type="GeneID" id="3881950"/>
<dbReference type="InterPro" id="IPR055066">
    <property type="entry name" value="AASDHPPT_N"/>
</dbReference>
<dbReference type="EMBL" id="CM002236">
    <property type="protein sequence ID" value="EAA36485.2"/>
    <property type="molecule type" value="Genomic_DNA"/>
</dbReference>
<keyword evidence="5" id="KW-1185">Reference proteome</keyword>
<dbReference type="KEGG" id="ncr:NCU00581"/>
<dbReference type="GO" id="GO:0019878">
    <property type="term" value="P:lysine biosynthetic process via aminoadipic acid"/>
    <property type="evidence" value="ECO:0000318"/>
    <property type="project" value="GO_Central"/>
</dbReference>
<evidence type="ECO:0000256" key="1">
    <source>
        <dbReference type="ARBA" id="ARBA00013172"/>
    </source>
</evidence>
<dbReference type="EC" id="2.7.8.7" evidence="1"/>
<dbReference type="STRING" id="367110.Q7SI69"/>
<dbReference type="GO" id="GO:0005829">
    <property type="term" value="C:cytosol"/>
    <property type="evidence" value="ECO:0000318"/>
    <property type="project" value="GO_Central"/>
</dbReference>
<sequence>MSDNKMSEPPNNPVVIQWILDTRSWFPSAAKTRDLEVHASRPLSLLTPTERASVLKYFHVRDAKMALASALLKRYAIARLAGVAWSSTTPGFTRDERTTKPIWRDPATGAQPVAFNVSHQAGIVALVAVADYPGPGAQSEAGAEVEVGVDVVCTSERRDRDQDLIRKEGWGSFVDMHADVFAMGETTYLKYQVLSAVPGLVERGAGGGPPTPEQVADGKLRAFYALWALREAYVKLTGEALLAEWLGELEFRYFRPSWPTPAWDVPAVETKEGEEEGEDAQVLRKFEIRFRGKKVEDVNMCLRSMGPDYMVATAVRTPEDPNVGLRWRLGPYETLALDDLLNFADSAV</sequence>
<feature type="domain" description="4'-phosphopantetheinyl transferase N-terminal" evidence="3">
    <location>
        <begin position="42"/>
        <end position="128"/>
    </location>
</feature>
<dbReference type="HOGENOM" id="CLU_031126_0_0_1"/>
<evidence type="ECO:0000313" key="5">
    <source>
        <dbReference type="Proteomes" id="UP000001805"/>
    </source>
</evidence>
<dbReference type="InParanoid" id="Q7SI69"/>
<dbReference type="GO" id="GO:0000287">
    <property type="term" value="F:magnesium ion binding"/>
    <property type="evidence" value="ECO:0007669"/>
    <property type="project" value="InterPro"/>
</dbReference>
<name>Q7SI69_NEUCR</name>
<evidence type="ECO:0000259" key="3">
    <source>
        <dbReference type="Pfam" id="PF22624"/>
    </source>
</evidence>
<dbReference type="InterPro" id="IPR050559">
    <property type="entry name" value="P-Pant_transferase_sf"/>
</dbReference>
<evidence type="ECO:0000256" key="2">
    <source>
        <dbReference type="ARBA" id="ARBA00022679"/>
    </source>
</evidence>
<dbReference type="FunFam" id="3.90.470.20:FF:000014">
    <property type="entry name" value="AflYg/ npgA protein"/>
    <property type="match status" value="1"/>
</dbReference>